<evidence type="ECO:0000256" key="5">
    <source>
        <dbReference type="HAMAP-Rule" id="MF_01962"/>
    </source>
</evidence>
<dbReference type="KEGG" id="haa:A5892_13415"/>
<dbReference type="EC" id="3.5.4.2" evidence="5"/>
<feature type="site" description="Important for catalytic activity" evidence="5">
    <location>
        <position position="224"/>
    </location>
</feature>
<comment type="similarity">
    <text evidence="5">Belongs to the metallo-dependent hydrolases superfamily. Adenosine and AMP deaminases family. Adenine deaminase type 2 subfamily.</text>
</comment>
<reference evidence="7 8" key="1">
    <citation type="submission" date="2016-04" db="EMBL/GenBank/DDBJ databases">
        <title>Complete Genome Sequence of Halotalea alkalilenta IHB B 13600.</title>
        <authorList>
            <person name="Swarnkar M.K."/>
            <person name="Sharma A."/>
            <person name="Kaushal K."/>
            <person name="Soni R."/>
            <person name="Rana S."/>
            <person name="Singh A.K."/>
            <person name="Gulati A."/>
        </authorList>
    </citation>
    <scope>NUCLEOTIDE SEQUENCE [LARGE SCALE GENOMIC DNA]</scope>
    <source>
        <strain evidence="7 8">IHB B 13600</strain>
    </source>
</reference>
<dbReference type="InterPro" id="IPR006330">
    <property type="entry name" value="Ado/ade_deaminase"/>
</dbReference>
<evidence type="ECO:0000256" key="1">
    <source>
        <dbReference type="ARBA" id="ARBA00022723"/>
    </source>
</evidence>
<dbReference type="STRING" id="376489.A5892_13415"/>
<dbReference type="GO" id="GO:0006146">
    <property type="term" value="P:adenine catabolic process"/>
    <property type="evidence" value="ECO:0007669"/>
    <property type="project" value="UniProtKB-UniRule"/>
</dbReference>
<dbReference type="EMBL" id="CP015243">
    <property type="protein sequence ID" value="ANF58347.1"/>
    <property type="molecule type" value="Genomic_DNA"/>
</dbReference>
<dbReference type="HAMAP" id="MF_01962">
    <property type="entry name" value="Adenine_deaminase"/>
    <property type="match status" value="1"/>
</dbReference>
<evidence type="ECO:0000256" key="4">
    <source>
        <dbReference type="ARBA" id="ARBA00023080"/>
    </source>
</evidence>
<keyword evidence="1 5" id="KW-0479">Metal-binding</keyword>
<keyword evidence="3 5" id="KW-0862">Zinc</keyword>
<evidence type="ECO:0000313" key="8">
    <source>
        <dbReference type="Proteomes" id="UP000077875"/>
    </source>
</evidence>
<comment type="cofactor">
    <cofactor evidence="5">
        <name>Zn(2+)</name>
        <dbReference type="ChEBI" id="CHEBI:29105"/>
    </cofactor>
    <text evidence="5">Binds 1 zinc ion per subunit.</text>
</comment>
<evidence type="ECO:0000256" key="2">
    <source>
        <dbReference type="ARBA" id="ARBA00022801"/>
    </source>
</evidence>
<dbReference type="GO" id="GO:0009117">
    <property type="term" value="P:nucleotide metabolic process"/>
    <property type="evidence" value="ECO:0007669"/>
    <property type="project" value="UniProtKB-KW"/>
</dbReference>
<organism evidence="7 8">
    <name type="scientific">Halotalea alkalilenta</name>
    <dbReference type="NCBI Taxonomy" id="376489"/>
    <lineage>
        <taxon>Bacteria</taxon>
        <taxon>Pseudomonadati</taxon>
        <taxon>Pseudomonadota</taxon>
        <taxon>Gammaproteobacteria</taxon>
        <taxon>Oceanospirillales</taxon>
        <taxon>Halomonadaceae</taxon>
        <taxon>Halotalea</taxon>
    </lineage>
</organism>
<dbReference type="PANTHER" id="PTHR43114:SF6">
    <property type="entry name" value="ADENINE DEAMINASE"/>
    <property type="match status" value="1"/>
</dbReference>
<proteinExistence type="inferred from homology"/>
<dbReference type="InterPro" id="IPR001365">
    <property type="entry name" value="A_deaminase_dom"/>
</dbReference>
<evidence type="ECO:0000313" key="7">
    <source>
        <dbReference type="EMBL" id="ANF58347.1"/>
    </source>
</evidence>
<gene>
    <name evidence="7" type="ORF">A5892_13415</name>
</gene>
<protein>
    <recommendedName>
        <fullName evidence="5">Adenine deaminase</fullName>
        <shortName evidence="5">ADE</shortName>
        <ecNumber evidence="5">3.5.4.2</ecNumber>
    </recommendedName>
    <alternativeName>
        <fullName evidence="5">Adenine aminohydrolase</fullName>
        <shortName evidence="5">AAH</shortName>
    </alternativeName>
</protein>
<accession>A0A172YGL4</accession>
<dbReference type="GO" id="GO:0005829">
    <property type="term" value="C:cytosol"/>
    <property type="evidence" value="ECO:0007669"/>
    <property type="project" value="TreeGrafter"/>
</dbReference>
<evidence type="ECO:0000259" key="6">
    <source>
        <dbReference type="Pfam" id="PF00962"/>
    </source>
</evidence>
<keyword evidence="4 5" id="KW-0546">Nucleotide metabolism</keyword>
<feature type="binding site" evidence="5">
    <location>
        <position position="22"/>
    </location>
    <ligand>
        <name>Zn(2+)</name>
        <dbReference type="ChEBI" id="CHEBI:29105"/>
        <note>catalytic</note>
    </ligand>
</feature>
<keyword evidence="8" id="KW-1185">Reference proteome</keyword>
<dbReference type="SUPFAM" id="SSF51556">
    <property type="entry name" value="Metallo-dependent hydrolases"/>
    <property type="match status" value="1"/>
</dbReference>
<comment type="catalytic activity">
    <reaction evidence="5">
        <text>adenine + H2O + H(+) = hypoxanthine + NH4(+)</text>
        <dbReference type="Rhea" id="RHEA:23688"/>
        <dbReference type="ChEBI" id="CHEBI:15377"/>
        <dbReference type="ChEBI" id="CHEBI:15378"/>
        <dbReference type="ChEBI" id="CHEBI:16708"/>
        <dbReference type="ChEBI" id="CHEBI:17368"/>
        <dbReference type="ChEBI" id="CHEBI:28938"/>
        <dbReference type="EC" id="3.5.4.2"/>
    </reaction>
</comment>
<dbReference type="CDD" id="cd01320">
    <property type="entry name" value="ADA"/>
    <property type="match status" value="1"/>
</dbReference>
<dbReference type="InterPro" id="IPR032466">
    <property type="entry name" value="Metal_Hydrolase"/>
</dbReference>
<feature type="binding site" evidence="5">
    <location>
        <position position="281"/>
    </location>
    <ligand>
        <name>Zn(2+)</name>
        <dbReference type="ChEBI" id="CHEBI:29105"/>
        <note>catalytic</note>
    </ligand>
</feature>
<name>A0A172YGL4_9GAMM</name>
<dbReference type="GO" id="GO:0008270">
    <property type="term" value="F:zinc ion binding"/>
    <property type="evidence" value="ECO:0007669"/>
    <property type="project" value="UniProtKB-UniRule"/>
</dbReference>
<dbReference type="NCBIfam" id="NF006850">
    <property type="entry name" value="PRK09358.1-6"/>
    <property type="match status" value="1"/>
</dbReference>
<dbReference type="GO" id="GO:0000034">
    <property type="term" value="F:adenine deaminase activity"/>
    <property type="evidence" value="ECO:0007669"/>
    <property type="project" value="UniProtKB-UniRule"/>
</dbReference>
<feature type="binding site" evidence="5">
    <location>
        <position position="20"/>
    </location>
    <ligand>
        <name>Zn(2+)</name>
        <dbReference type="ChEBI" id="CHEBI:29105"/>
        <note>catalytic</note>
    </ligand>
</feature>
<dbReference type="Gene3D" id="3.20.20.140">
    <property type="entry name" value="Metal-dependent hydrolases"/>
    <property type="match status" value="1"/>
</dbReference>
<feature type="active site" description="Proton donor" evidence="5">
    <location>
        <position position="203"/>
    </location>
</feature>
<dbReference type="NCBIfam" id="TIGR01430">
    <property type="entry name" value="aden_deam"/>
    <property type="match status" value="1"/>
</dbReference>
<sequence>MDWSLFMEEFIRGLPKVELHLHIEGALEPELIFALAERNGMTLDFPDVAALKSAYAFSDLQSFLDLYYSNMQVLLTEEDFFDLTLSYFARVARDNVMHCELFFDPQAHLARGVPIATQLAGIERGCQEALRRFGITSHVILSFLRDMSEESALETLEVALAHRHRFIGVGLDSAERDHPPEKFVRAFARARQEGLRLVAHAGEEGPHHYISAALDELGVERIDHGVRCVESPALMSLLAERGTPLTVCPLSNLYLKVFGQMSEHSLPRMLEAGIKVTLNSDDPAYFGGYMNDNFLAVQEAFGFGRGTWIELSRNAIEASFAEPTRKREMHDALSRYVG</sequence>
<dbReference type="Proteomes" id="UP000077875">
    <property type="component" value="Chromosome"/>
</dbReference>
<dbReference type="GO" id="GO:0043103">
    <property type="term" value="P:hypoxanthine salvage"/>
    <property type="evidence" value="ECO:0007669"/>
    <property type="project" value="UniProtKB-UniRule"/>
</dbReference>
<dbReference type="AlphaFoldDB" id="A0A172YGL4"/>
<feature type="binding site" evidence="5">
    <location>
        <position position="282"/>
    </location>
    <ligand>
        <name>substrate</name>
    </ligand>
</feature>
<comment type="function">
    <text evidence="5">Catalyzes the hydrolytic deamination of adenine to hypoxanthine. Plays an important role in the purine salvage pathway and in nitrogen catabolism.</text>
</comment>
<feature type="domain" description="Adenosine deaminase" evidence="6">
    <location>
        <begin position="15"/>
        <end position="334"/>
    </location>
</feature>
<dbReference type="InterPro" id="IPR028892">
    <property type="entry name" value="ADE"/>
</dbReference>
<evidence type="ECO:0000256" key="3">
    <source>
        <dbReference type="ARBA" id="ARBA00022833"/>
    </source>
</evidence>
<keyword evidence="2 5" id="KW-0378">Hydrolase</keyword>
<dbReference type="Pfam" id="PF00962">
    <property type="entry name" value="A_deaminase"/>
    <property type="match status" value="1"/>
</dbReference>
<feature type="binding site" evidence="5">
    <location>
        <position position="200"/>
    </location>
    <ligand>
        <name>Zn(2+)</name>
        <dbReference type="ChEBI" id="CHEBI:29105"/>
        <note>catalytic</note>
    </ligand>
</feature>
<dbReference type="PANTHER" id="PTHR43114">
    <property type="entry name" value="ADENINE DEAMINASE"/>
    <property type="match status" value="1"/>
</dbReference>